<feature type="compositionally biased region" description="Low complexity" evidence="3">
    <location>
        <begin position="665"/>
        <end position="677"/>
    </location>
</feature>
<feature type="region of interest" description="Disordered" evidence="3">
    <location>
        <begin position="638"/>
        <end position="765"/>
    </location>
</feature>
<evidence type="ECO:0000259" key="4">
    <source>
        <dbReference type="Pfam" id="PF26180"/>
    </source>
</evidence>
<feature type="compositionally biased region" description="Basic residues" evidence="3">
    <location>
        <begin position="652"/>
        <end position="664"/>
    </location>
</feature>
<name>A0A9W6U5V7_9STRA</name>
<proteinExistence type="predicted"/>
<dbReference type="SUPFAM" id="SSF81301">
    <property type="entry name" value="Nucleotidyltransferase"/>
    <property type="match status" value="1"/>
</dbReference>
<feature type="domain" description="PAP/OAS1 substrate-binding-related" evidence="4">
    <location>
        <begin position="1371"/>
        <end position="1535"/>
    </location>
</feature>
<feature type="compositionally biased region" description="Polar residues" evidence="3">
    <location>
        <begin position="354"/>
        <end position="369"/>
    </location>
</feature>
<organism evidence="5 6">
    <name type="scientific">Phytophthora lilii</name>
    <dbReference type="NCBI Taxonomy" id="2077276"/>
    <lineage>
        <taxon>Eukaryota</taxon>
        <taxon>Sar</taxon>
        <taxon>Stramenopiles</taxon>
        <taxon>Oomycota</taxon>
        <taxon>Peronosporomycetes</taxon>
        <taxon>Peronosporales</taxon>
        <taxon>Peronosporaceae</taxon>
        <taxon>Phytophthora</taxon>
    </lineage>
</organism>
<feature type="region of interest" description="Disordered" evidence="3">
    <location>
        <begin position="345"/>
        <end position="388"/>
    </location>
</feature>
<feature type="compositionally biased region" description="Basic residues" evidence="3">
    <location>
        <begin position="950"/>
        <end position="961"/>
    </location>
</feature>
<dbReference type="InterPro" id="IPR019734">
    <property type="entry name" value="TPR_rpt"/>
</dbReference>
<dbReference type="Gene3D" id="1.25.40.10">
    <property type="entry name" value="Tetratricopeptide repeat domain"/>
    <property type="match status" value="3"/>
</dbReference>
<feature type="compositionally biased region" description="Low complexity" evidence="3">
    <location>
        <begin position="1715"/>
        <end position="1725"/>
    </location>
</feature>
<feature type="region of interest" description="Disordered" evidence="3">
    <location>
        <begin position="1715"/>
        <end position="1776"/>
    </location>
</feature>
<dbReference type="EMBL" id="BSXW01000629">
    <property type="protein sequence ID" value="GMF26814.1"/>
    <property type="molecule type" value="Genomic_DNA"/>
</dbReference>
<gene>
    <name evidence="5" type="ORF">Plil01_001118000</name>
</gene>
<reference evidence="5" key="1">
    <citation type="submission" date="2023-04" db="EMBL/GenBank/DDBJ databases">
        <title>Phytophthora lilii NBRC 32176.</title>
        <authorList>
            <person name="Ichikawa N."/>
            <person name="Sato H."/>
            <person name="Tonouchi N."/>
        </authorList>
    </citation>
    <scope>NUCLEOTIDE SEQUENCE</scope>
    <source>
        <strain evidence="5">NBRC 32176</strain>
    </source>
</reference>
<feature type="compositionally biased region" description="Low complexity" evidence="3">
    <location>
        <begin position="1607"/>
        <end position="1616"/>
    </location>
</feature>
<feature type="region of interest" description="Disordered" evidence="3">
    <location>
        <begin position="780"/>
        <end position="807"/>
    </location>
</feature>
<feature type="compositionally biased region" description="Basic and acidic residues" evidence="3">
    <location>
        <begin position="696"/>
        <end position="723"/>
    </location>
</feature>
<dbReference type="SMART" id="SM00028">
    <property type="entry name" value="TPR"/>
    <property type="match status" value="9"/>
</dbReference>
<feature type="region of interest" description="Disordered" evidence="3">
    <location>
        <begin position="536"/>
        <end position="557"/>
    </location>
</feature>
<keyword evidence="1" id="KW-0802">TPR repeat</keyword>
<dbReference type="PANTHER" id="PTHR45979:SF30">
    <property type="entry name" value="NUCLEOTIDYLTRANSFERASE"/>
    <property type="match status" value="1"/>
</dbReference>
<feature type="compositionally biased region" description="Basic and acidic residues" evidence="3">
    <location>
        <begin position="931"/>
        <end position="949"/>
    </location>
</feature>
<dbReference type="SUPFAM" id="SSF48452">
    <property type="entry name" value="TPR-like"/>
    <property type="match status" value="2"/>
</dbReference>
<dbReference type="Pfam" id="PF13181">
    <property type="entry name" value="TPR_8"/>
    <property type="match status" value="1"/>
</dbReference>
<feature type="compositionally biased region" description="Basic and acidic residues" evidence="3">
    <location>
        <begin position="731"/>
        <end position="744"/>
    </location>
</feature>
<dbReference type="PROSITE" id="PS50005">
    <property type="entry name" value="TPR"/>
    <property type="match status" value="3"/>
</dbReference>
<dbReference type="InterPro" id="IPR058921">
    <property type="entry name" value="PAP/OAS1-rel"/>
</dbReference>
<evidence type="ECO:0000313" key="6">
    <source>
        <dbReference type="Proteomes" id="UP001165083"/>
    </source>
</evidence>
<accession>A0A9W6U5V7</accession>
<feature type="region of interest" description="Disordered" evidence="3">
    <location>
        <begin position="873"/>
        <end position="989"/>
    </location>
</feature>
<feature type="repeat" description="TPR" evidence="1">
    <location>
        <begin position="123"/>
        <end position="156"/>
    </location>
</feature>
<evidence type="ECO:0000256" key="1">
    <source>
        <dbReference type="PROSITE-ProRule" id="PRU00339"/>
    </source>
</evidence>
<dbReference type="Gene3D" id="1.10.1410.10">
    <property type="match status" value="1"/>
</dbReference>
<dbReference type="Proteomes" id="UP001165083">
    <property type="component" value="Unassembled WGS sequence"/>
</dbReference>
<dbReference type="PROSITE" id="PS50293">
    <property type="entry name" value="TPR_REGION"/>
    <property type="match status" value="1"/>
</dbReference>
<dbReference type="InterPro" id="IPR011990">
    <property type="entry name" value="TPR-like_helical_dom_sf"/>
</dbReference>
<dbReference type="InterPro" id="IPR043519">
    <property type="entry name" value="NT_sf"/>
</dbReference>
<keyword evidence="2" id="KW-0175">Coiled coil</keyword>
<keyword evidence="6" id="KW-1185">Reference proteome</keyword>
<evidence type="ECO:0000313" key="5">
    <source>
        <dbReference type="EMBL" id="GMF26814.1"/>
    </source>
</evidence>
<feature type="region of interest" description="Disordered" evidence="3">
    <location>
        <begin position="1250"/>
        <end position="1271"/>
    </location>
</feature>
<feature type="compositionally biased region" description="Basic and acidic residues" evidence="3">
    <location>
        <begin position="968"/>
        <end position="988"/>
    </location>
</feature>
<dbReference type="OrthoDB" id="273917at2759"/>
<evidence type="ECO:0000256" key="2">
    <source>
        <dbReference type="SAM" id="Coils"/>
    </source>
</evidence>
<evidence type="ECO:0000256" key="3">
    <source>
        <dbReference type="SAM" id="MobiDB-lite"/>
    </source>
</evidence>
<feature type="coiled-coil region" evidence="2">
    <location>
        <begin position="1073"/>
        <end position="1107"/>
    </location>
</feature>
<feature type="region of interest" description="Disordered" evidence="3">
    <location>
        <begin position="1014"/>
        <end position="1033"/>
    </location>
</feature>
<dbReference type="SUPFAM" id="SSF81631">
    <property type="entry name" value="PAP/OAS1 substrate-binding domain"/>
    <property type="match status" value="1"/>
</dbReference>
<feature type="repeat" description="TPR" evidence="1">
    <location>
        <begin position="412"/>
        <end position="445"/>
    </location>
</feature>
<protein>
    <submittedName>
        <fullName evidence="5">Unnamed protein product</fullName>
    </submittedName>
</protein>
<feature type="compositionally biased region" description="Acidic residues" evidence="3">
    <location>
        <begin position="788"/>
        <end position="803"/>
    </location>
</feature>
<comment type="caution">
    <text evidence="5">The sequence shown here is derived from an EMBL/GenBank/DDBJ whole genome shotgun (WGS) entry which is preliminary data.</text>
</comment>
<feature type="region of interest" description="Disordered" evidence="3">
    <location>
        <begin position="1589"/>
        <end position="1632"/>
    </location>
</feature>
<dbReference type="PANTHER" id="PTHR45979">
    <property type="entry name" value="PAP/OAS1 SUBSTRATE-BINDING DOMAIN SUPERFAMILY"/>
    <property type="match status" value="1"/>
</dbReference>
<feature type="compositionally biased region" description="Low complexity" evidence="3">
    <location>
        <begin position="1589"/>
        <end position="1599"/>
    </location>
</feature>
<dbReference type="InterPro" id="IPR058920">
    <property type="entry name" value="PAP-OAS1-bd-rel"/>
</dbReference>
<dbReference type="Pfam" id="PF26180">
    <property type="entry name" value="PAP-OAS1"/>
    <property type="match status" value="1"/>
</dbReference>
<feature type="repeat" description="TPR" evidence="1">
    <location>
        <begin position="157"/>
        <end position="190"/>
    </location>
</feature>
<sequence length="1776" mass="192358">MKTDKPGKKKGRRDAFDAVDKRIQIPVATRMKMQMNLKMNAGAEDARLLRSGIDQYRSLQHLNTGAHSNTSAHSNTRRATTERAVERGVALMERRQFGAAVPYFTEALEASAASSGTPELGVVKLYHQRGLCYLAAQKYKPAIEDLSRVMHMTPKSAELYAKRGKAYAALGEHHAAMLDYNEAINLAATQGLLHDCGGVNLASDGSSSFQGSASLVQLRGLYLARAKVYKAMNNITHALEDLAHAENSAGGHRDLELFYERAQLYLQCHQEALALQDFDRFLELQEEAEESRHFDASGGVGGLAGFGAPQEMEAEPKARMLDILLERAKLLQRMALEEDARERKDAELAAVEQGQGTQGSKRSPKTGKNGSKLAYTSVPPKPEPYRGIESRRLEKRALHDYSRALELESSNAETLRMRGEAFMHLARYDDALADFASALELDPHDFQVRMARAKLFRQRGDLRGAVEEVTAVLRVNGFFINGLKLRAQLYEELGAIEDAEKDYSSIIHAHFDKPGIEDAAASGKVTMELASGGTLNLGGHGGKSSNTAGKNGKAGGGGKITSEVAAQALLCRARLRLASEQFDAAEEDYKAILKSFANNMEAQLELQETRERKVAFEEQKQREAVAWLEQNADEIDGAGVLNANNSNPTSGKNKKKKKKKKKKSSNNSAANTNSSGKPPAGYVLLEDEEEMLQQQQEKREKEEREKKERQRIQQQQKQEERQHKQTQVKDTQGKKKEPKTRSKENPAPPAALEKVPELEQETLTSEAEKLLDCKLIEEEQSESVATEVSEDIVDLDKNDEDQESFSSKIEQVVDSFQEGTQEHEQSPPAIVITPPSVVVANVMTRDEAWESMWDEEADEPLEAGAVRIRIRAQSSEIVEDEMENEVSRTRGSLAGEVQNDSQAELEMSDAIEAPAASGDEEGNDEASGSSDDGKDSQGKAKAVLVDEKYLKKREKQLKKLRASLQNASDERDKSAIDEALARAERKQMSDALQEDIQRARDVLADMARQAQRLREALPPAGPVSSPTSGSEHGRMHLHTVASTTSPSSASSGNSKPPSLVIRPIAYGQALQAAEQHQQQLRVHQKLIEEKDAEIAKLKQLLAQKEQSTDISTPKEDSRSVEARAYAKAAALARRVARLRNQFPVQGAAARQAEALVEWMGPSDAADRVRQQVLSFVQRVITAHFPLAAAPLFFATGSYPMKTYLPGSDLDVCLLVPKELESAWYYIVTQALCIAGGSGGAGTVLDVGNPGGSVDGSGSSSPAGPGTGSASGGPLLLTNTVRNVTFINADVRVVKCTVDNIPVDFTANRVGALGAVRLLDAMAVRVGRQHLFKKSLILIKAWCTHESSPFMQAGSAENGGLGPSLVPGSTPSSVMGASHGALSTYAVNTIVMALFNQHGDALTHPLQALYLFLDRLAEFPWHESALTLHGAVPLSRLATTSLNVTTPSKSKLKAAKLDAGDVEAIRDTLADQFGAFDAALKSSKGAPTGLFPIRACNIVDPLDDKNNLARSVSAEGFPVMKRAFRLARDQLAAMLAPRSYHRDDDAELLSEETGNDVGMAFFARCWQLYGRGDGWRPDLLIHPRQIWHGKAASTSSSGSAKKGKASPRPRAASASPAVGGNAQQASDEDEDRRWESLLPSLDAGAVNALLLQHQQLQQQAAAAAAAYHGTTIAYQQPFFPPPQQQHGPPIGSPGGPAPAGPVVMANGVSAGPVQVGPGPAGVEQGPYFQPTLRRPYGSPGGSSQRSKSPPPTTRGPINGKTTPMGSRRFDSASPQRT</sequence>